<dbReference type="Pfam" id="PF06537">
    <property type="entry name" value="DHOR"/>
    <property type="match status" value="1"/>
</dbReference>
<keyword evidence="1 4" id="KW-0349">Heme</keyword>
<keyword evidence="3 4" id="KW-0408">Iron</keyword>
<evidence type="ECO:0000313" key="8">
    <source>
        <dbReference type="Proteomes" id="UP001201463"/>
    </source>
</evidence>
<dbReference type="PANTHER" id="PTHR30600:SF4">
    <property type="entry name" value="CYTOCHROME C DOMAIN-CONTAINING PROTEIN"/>
    <property type="match status" value="1"/>
</dbReference>
<dbReference type="RefSeq" id="WP_233395479.1">
    <property type="nucleotide sequence ID" value="NZ_JAJTWT010000025.1"/>
</dbReference>
<proteinExistence type="predicted"/>
<keyword evidence="5" id="KW-0732">Signal</keyword>
<dbReference type="PANTHER" id="PTHR30600">
    <property type="entry name" value="CYTOCHROME C PEROXIDASE-RELATED"/>
    <property type="match status" value="1"/>
</dbReference>
<dbReference type="InterPro" id="IPR036909">
    <property type="entry name" value="Cyt_c-like_dom_sf"/>
</dbReference>
<evidence type="ECO:0000256" key="4">
    <source>
        <dbReference type="PROSITE-ProRule" id="PRU00433"/>
    </source>
</evidence>
<dbReference type="InterPro" id="IPR051395">
    <property type="entry name" value="Cytochrome_c_Peroxidase/MauG"/>
</dbReference>
<evidence type="ECO:0000313" key="7">
    <source>
        <dbReference type="EMBL" id="MCE4540765.1"/>
    </source>
</evidence>
<comment type="caution">
    <text evidence="7">The sequence shown here is derived from an EMBL/GenBank/DDBJ whole genome shotgun (WGS) entry which is preliminary data.</text>
</comment>
<name>A0ABS8XU65_9BURK</name>
<evidence type="ECO:0000256" key="1">
    <source>
        <dbReference type="ARBA" id="ARBA00022617"/>
    </source>
</evidence>
<dbReference type="InterPro" id="IPR009056">
    <property type="entry name" value="Cyt_c-like_dom"/>
</dbReference>
<reference evidence="7 8" key="1">
    <citation type="submission" date="2021-12" db="EMBL/GenBank/DDBJ databases">
        <title>Genome seq of p7.</title>
        <authorList>
            <person name="Seo T."/>
        </authorList>
    </citation>
    <scope>NUCLEOTIDE SEQUENCE [LARGE SCALE GENOMIC DNA]</scope>
    <source>
        <strain evidence="7 8">P7</strain>
    </source>
</reference>
<evidence type="ECO:0000259" key="6">
    <source>
        <dbReference type="PROSITE" id="PS51007"/>
    </source>
</evidence>
<keyword evidence="2 4" id="KW-0479">Metal-binding</keyword>
<dbReference type="EMBL" id="JAJTWT010000025">
    <property type="protein sequence ID" value="MCE4540765.1"/>
    <property type="molecule type" value="Genomic_DNA"/>
</dbReference>
<evidence type="ECO:0000256" key="3">
    <source>
        <dbReference type="ARBA" id="ARBA00023004"/>
    </source>
</evidence>
<keyword evidence="8" id="KW-1185">Reference proteome</keyword>
<accession>A0ABS8XU65</accession>
<dbReference type="PROSITE" id="PS51007">
    <property type="entry name" value="CYTC"/>
    <property type="match status" value="1"/>
</dbReference>
<dbReference type="Proteomes" id="UP001201463">
    <property type="component" value="Unassembled WGS sequence"/>
</dbReference>
<evidence type="ECO:0000256" key="5">
    <source>
        <dbReference type="SAM" id="SignalP"/>
    </source>
</evidence>
<feature type="signal peptide" evidence="5">
    <location>
        <begin position="1"/>
        <end position="21"/>
    </location>
</feature>
<gene>
    <name evidence="7" type="ORF">LXT12_26400</name>
</gene>
<organism evidence="7 8">
    <name type="scientific">Pelomonas caseinilytica</name>
    <dbReference type="NCBI Taxonomy" id="2906763"/>
    <lineage>
        <taxon>Bacteria</taxon>
        <taxon>Pseudomonadati</taxon>
        <taxon>Pseudomonadota</taxon>
        <taxon>Betaproteobacteria</taxon>
        <taxon>Burkholderiales</taxon>
        <taxon>Sphaerotilaceae</taxon>
        <taxon>Roseateles</taxon>
    </lineage>
</organism>
<feature type="chain" id="PRO_5045129873" description="Cytochrome c domain-containing protein" evidence="5">
    <location>
        <begin position="22"/>
        <end position="688"/>
    </location>
</feature>
<dbReference type="Gene3D" id="1.10.760.10">
    <property type="entry name" value="Cytochrome c-like domain"/>
    <property type="match status" value="1"/>
</dbReference>
<dbReference type="InterPro" id="IPR010538">
    <property type="entry name" value="DHOR"/>
</dbReference>
<feature type="domain" description="Cytochrome c" evidence="6">
    <location>
        <begin position="300"/>
        <end position="467"/>
    </location>
</feature>
<sequence>MRKSIRIVAAAVAVVAAVSWAAQPIIGDERAMPFHLDQTAIEAGKVQEGDLIEYGKYLFAARFTKLDGAGRPGSTGSGLPTRRPTINARALLRTSGPDANSCASCHSEPSVGGAGSFAVNVFVGAQEREPILESVSGAFSAERKTSSLFGSGLIELAAREMTQDMHGLRKQAVQEAARTGKRVTLPLLTKGVSFGFIGADPNGTVITEKIEGVDKDLVVRPWSQKGVVTSLRTFTVTALNHHHGIQASERFGIRRTGSRDFDRDGVEDEIMEGDITALAVYQATLPAPRQVVADNPAQASAVARGRAAFSSAGCAACHLQALPLRSSIFNEPGPYNLEGTLRQSEVKRTFQVDLASLAGSHLKRNENGQVLVEAFTDLKRHRIADPETPMFANEVVSQGFAPTDEFLTKRLWEVGSTLGAFGHRGDITTLNDVILAHGGEAKGARLKYGALSSQDRGALIEFLRSMQTPVVPVEIQPNFLSSRLWALADLKGDNTAVASVDGAEQIASRALAAAERAEKTRDRIASLSTRIDYESAKLGNRQRVSVEGDVVAPLPRSILAEIEAELNASPLANHPTRTAIVKSVQRAQQALETAHRAADLALHKAAIANSNGVVLTPTGYIPPDAILLNLRRFRAQGDSTAMYRELAAWSEDLAFRAEQMGQQVATASLRLEALANKNFALLSAGAAK</sequence>
<evidence type="ECO:0000256" key="2">
    <source>
        <dbReference type="ARBA" id="ARBA00022723"/>
    </source>
</evidence>
<dbReference type="SUPFAM" id="SSF46626">
    <property type="entry name" value="Cytochrome c"/>
    <property type="match status" value="1"/>
</dbReference>
<protein>
    <recommendedName>
        <fullName evidence="6">Cytochrome c domain-containing protein</fullName>
    </recommendedName>
</protein>